<dbReference type="RefSeq" id="WP_369743050.1">
    <property type="nucleotide sequence ID" value="NZ_CP165718.1"/>
</dbReference>
<proteinExistence type="predicted"/>
<evidence type="ECO:0000313" key="1">
    <source>
        <dbReference type="EMBL" id="XDV09741.1"/>
    </source>
</evidence>
<organism evidence="1">
    <name type="scientific">Pseudidiomarina sp. PP-1MA</name>
    <dbReference type="NCBI Taxonomy" id="3237706"/>
    <lineage>
        <taxon>Bacteria</taxon>
        <taxon>Pseudomonadati</taxon>
        <taxon>Pseudomonadota</taxon>
        <taxon>Gammaproteobacteria</taxon>
        <taxon>Alteromonadales</taxon>
        <taxon>Idiomarinaceae</taxon>
        <taxon>Pseudidiomarina</taxon>
    </lineage>
</organism>
<dbReference type="EMBL" id="CP165718">
    <property type="protein sequence ID" value="XDV09741.1"/>
    <property type="molecule type" value="Genomic_DNA"/>
</dbReference>
<sequence>MRELIEKYFHIQPSLAITEVAARLRLVCEAVLEINEISAEERSELSRIYEYLCSYKEAEITNFRRASFHGELESHPFSVTMMLIPAFKESHANFHQFKFQCAMLARLYCSRGTDDYDAYLQFYKTFIRNNDAQLPFGANFVTRASIYEVQVELRKVALNRNNTELEKLARYYQPSREPTSKNAHSDGFNAAAKYLRQRLQLDGDIRADLIDALNKNGEHLASVLHITPQLTKLTSQEYSIFQKKITGVQRALYNAEVAPPWTLAAATPAELAALLNHIDENLLLEKFSQIDAKTSAYLFIFFLKILGVPRPLELMLINRGSPKFSASMIQAGSIDYLLKKRVKNELEDARLTLNARLIDIEGPKEESRRFHYYTSELITIRLPEPLISLLQNSLSNIDATRRHECEISYAFGIEENDSNAWINAQIKSAGFAKFAITRSSFEKVFLQYAREAIPEATLNLLQQQGSVQQHYLLQSHREIAKQINQAWGSFIATIGFTRITRVDAVSHSEHLAHAGSEMTLRSSLLDEILMHSVNSASQHLKTEAFHAFNELAFYIYLRVASTVGLRPVTEPFPGQEYYSSKLGVMSVKDKAVHHEKERRLIVLTSKLCELIDAHIAVAEALASVLAIPTPRRIVSRISDNKNWESFSSAFVNGKLTQLLTAKVTNHSLRHAAAQSFLRNSIARGQFLQPGLNLFLNHARSNAYALSNHSLLSITDFITSQRKQVELYDAHHHENDAKALQLLELLRKEFKL</sequence>
<dbReference type="AlphaFoldDB" id="A0AB39X968"/>
<gene>
    <name evidence="1" type="ORF">AB8S08_00615</name>
</gene>
<reference evidence="1" key="1">
    <citation type="submission" date="2024-07" db="EMBL/GenBank/DDBJ databases">
        <title>Whole genome sequence of bacterial strains from algal surface.</title>
        <authorList>
            <person name="Kumar P."/>
        </authorList>
    </citation>
    <scope>NUCLEOTIDE SEQUENCE</scope>
    <source>
        <strain evidence="1">PP-1MA</strain>
    </source>
</reference>
<name>A0AB39X968_9GAMM</name>
<protein>
    <recommendedName>
        <fullName evidence="2">Phage integrase family protein</fullName>
    </recommendedName>
</protein>
<accession>A0AB39X968</accession>
<evidence type="ECO:0008006" key="2">
    <source>
        <dbReference type="Google" id="ProtNLM"/>
    </source>
</evidence>